<comment type="function">
    <text evidence="17">Lipase which is essential for lysis of subvacuolar cytoplasm to vacuole targeted bodies and intravacuolar autophagic bodies. Involved in the lysis of intravacuolar multivesicular body (MVB) vesicles. The intravacuolar membrane disintegration by ATG15 is critical to life span extension.</text>
</comment>
<comment type="similarity">
    <text evidence="4">Belongs to the AB hydrolase superfamily. Lipase family.</text>
</comment>
<evidence type="ECO:0000256" key="4">
    <source>
        <dbReference type="ARBA" id="ARBA00010701"/>
    </source>
</evidence>
<evidence type="ECO:0000256" key="18">
    <source>
        <dbReference type="ARBA" id="ARBA00029828"/>
    </source>
</evidence>
<dbReference type="GO" id="GO:0032585">
    <property type="term" value="C:multivesicular body membrane"/>
    <property type="evidence" value="ECO:0007669"/>
    <property type="project" value="UniProtKB-SubCell"/>
</dbReference>
<dbReference type="PANTHER" id="PTHR47175">
    <property type="entry name" value="LIPASE ATG15-RELATED"/>
    <property type="match status" value="1"/>
</dbReference>
<protein>
    <recommendedName>
        <fullName evidence="6">triacylglycerol lipase</fullName>
        <ecNumber evidence="6">3.1.1.3</ecNumber>
    </recommendedName>
    <alternativeName>
        <fullName evidence="18">Autophagy-related protein 15</fullName>
    </alternativeName>
</protein>
<evidence type="ECO:0000256" key="10">
    <source>
        <dbReference type="ARBA" id="ARBA00022963"/>
    </source>
</evidence>
<dbReference type="STRING" id="109895.A0A507DY35"/>
<dbReference type="InterPro" id="IPR002921">
    <property type="entry name" value="Fungal_lipase-type"/>
</dbReference>
<dbReference type="InterPro" id="IPR050805">
    <property type="entry name" value="ATG15_Lipase"/>
</dbReference>
<evidence type="ECO:0000256" key="12">
    <source>
        <dbReference type="ARBA" id="ARBA00022989"/>
    </source>
</evidence>
<dbReference type="SUPFAM" id="SSF53474">
    <property type="entry name" value="alpha/beta-Hydrolases"/>
    <property type="match status" value="1"/>
</dbReference>
<evidence type="ECO:0000313" key="21">
    <source>
        <dbReference type="EMBL" id="TPX55878.1"/>
    </source>
</evidence>
<sequence>MRLNHTSALLSIVTFTSLYAIVTVALFAGVAVTMPPVAGGHNHFSQGPTGYRNSGRDVPQTLIVDAATAPSPLRLAHVFHRGPEGVFRRMDVQNAELSAAQLADPALTTEHVVKKKTVRAPRGQAASTPKDAFLNVQNGDTGESSRMYTTDEVQDTIVVPDYTDPQTVLSFAKMTSNSYLPPNSTRWLDVDKWNLTIGFGWDQDGVRGYVFHDEQGHLVLAYKGTSTALFGIGGGGTSKRDKFNDNMMFSCCCGKAGVTWRSLCDCCGDEAKTCNKTCLAEAARYNESYYDLAQDIYLATRELNPDATIWVAGHSLGGALASLVAVTNKVPCFAFEAPGELSFARRLGLINPDHSAPLPKDLPIYHFGNLGDPVFMGQCHGPFSSCWFGGYALETGCHIGNTCIYDPDDVRVKKNLSPQQYEDWVNAVDDANGGTQIFPYARDGGVRFYYDAADTETANKTATMNIRYHQINNVIKLFLEDAEDVPPCAPEFNCTDCDTWEFG</sequence>
<keyword evidence="12 19" id="KW-1133">Transmembrane helix</keyword>
<evidence type="ECO:0000256" key="2">
    <source>
        <dbReference type="ARBA" id="ARBA00004270"/>
    </source>
</evidence>
<evidence type="ECO:0000256" key="3">
    <source>
        <dbReference type="ARBA" id="ARBA00004343"/>
    </source>
</evidence>
<gene>
    <name evidence="21" type="ORF">PhCBS80983_g04942</name>
</gene>
<dbReference type="GO" id="GO:0034727">
    <property type="term" value="P:piecemeal microautophagy of the nucleus"/>
    <property type="evidence" value="ECO:0007669"/>
    <property type="project" value="TreeGrafter"/>
</dbReference>
<comment type="subunit">
    <text evidence="5">Binds to both phosphatidylinositol (PI) and phosphatidylinositol 3,5-bisphosphate (PIP2).</text>
</comment>
<dbReference type="Gene3D" id="3.40.50.1820">
    <property type="entry name" value="alpha/beta hydrolase"/>
    <property type="match status" value="1"/>
</dbReference>
<dbReference type="GO" id="GO:0006660">
    <property type="term" value="P:phosphatidylserine catabolic process"/>
    <property type="evidence" value="ECO:0007669"/>
    <property type="project" value="TreeGrafter"/>
</dbReference>
<feature type="transmembrane region" description="Helical" evidence="19">
    <location>
        <begin position="12"/>
        <end position="34"/>
    </location>
</feature>
<evidence type="ECO:0000256" key="9">
    <source>
        <dbReference type="ARBA" id="ARBA00022801"/>
    </source>
</evidence>
<dbReference type="Proteomes" id="UP000318582">
    <property type="component" value="Unassembled WGS sequence"/>
</dbReference>
<reference evidence="21 22" key="1">
    <citation type="journal article" date="2019" name="Sci. Rep.">
        <title>Comparative genomics of chytrid fungi reveal insights into the obligate biotrophic and pathogenic lifestyle of Synchytrium endobioticum.</title>
        <authorList>
            <person name="van de Vossenberg B.T.L.H."/>
            <person name="Warris S."/>
            <person name="Nguyen H.D.T."/>
            <person name="van Gent-Pelzer M.P.E."/>
            <person name="Joly D.L."/>
            <person name="van de Geest H.C."/>
            <person name="Bonants P.J.M."/>
            <person name="Smith D.S."/>
            <person name="Levesque C.A."/>
            <person name="van der Lee T.A.J."/>
        </authorList>
    </citation>
    <scope>NUCLEOTIDE SEQUENCE [LARGE SCALE GENOMIC DNA]</scope>
    <source>
        <strain evidence="21 22">CBS 809.83</strain>
    </source>
</reference>
<keyword evidence="13" id="KW-0072">Autophagy</keyword>
<evidence type="ECO:0000256" key="6">
    <source>
        <dbReference type="ARBA" id="ARBA00013279"/>
    </source>
</evidence>
<evidence type="ECO:0000256" key="17">
    <source>
        <dbReference type="ARBA" id="ARBA00024663"/>
    </source>
</evidence>
<dbReference type="AlphaFoldDB" id="A0A507DY35"/>
<evidence type="ECO:0000256" key="7">
    <source>
        <dbReference type="ARBA" id="ARBA00022692"/>
    </source>
</evidence>
<evidence type="ECO:0000256" key="8">
    <source>
        <dbReference type="ARBA" id="ARBA00022753"/>
    </source>
</evidence>
<evidence type="ECO:0000313" key="22">
    <source>
        <dbReference type="Proteomes" id="UP000318582"/>
    </source>
</evidence>
<evidence type="ECO:0000256" key="5">
    <source>
        <dbReference type="ARBA" id="ARBA00011137"/>
    </source>
</evidence>
<dbReference type="EC" id="3.1.1.3" evidence="6"/>
<name>A0A507DY35_9FUNG</name>
<dbReference type="GO" id="GO:0046461">
    <property type="term" value="P:neutral lipid catabolic process"/>
    <property type="evidence" value="ECO:0007669"/>
    <property type="project" value="TreeGrafter"/>
</dbReference>
<dbReference type="GO" id="GO:0004620">
    <property type="term" value="F:phospholipase activity"/>
    <property type="evidence" value="ECO:0007669"/>
    <property type="project" value="TreeGrafter"/>
</dbReference>
<keyword evidence="16" id="KW-0325">Glycoprotein</keyword>
<comment type="subcellular location">
    <subcellularLocation>
        <location evidence="3">Endosome</location>
        <location evidence="3">Multivesicular body membrane</location>
        <topology evidence="3">Single-pass type II membrane protein</topology>
    </subcellularLocation>
    <subcellularLocation>
        <location evidence="2">Prevacuolar compartment membrane</location>
        <topology evidence="2">Single-pass type II membrane protein</topology>
    </subcellularLocation>
</comment>
<keyword evidence="15 19" id="KW-0472">Membrane</keyword>
<evidence type="ECO:0000256" key="11">
    <source>
        <dbReference type="ARBA" id="ARBA00022968"/>
    </source>
</evidence>
<dbReference type="GO" id="GO:0005775">
    <property type="term" value="C:vacuolar lumen"/>
    <property type="evidence" value="ECO:0007669"/>
    <property type="project" value="TreeGrafter"/>
</dbReference>
<evidence type="ECO:0000256" key="13">
    <source>
        <dbReference type="ARBA" id="ARBA00023006"/>
    </source>
</evidence>
<keyword evidence="9" id="KW-0378">Hydrolase</keyword>
<dbReference type="EMBL" id="QEAQ01000092">
    <property type="protein sequence ID" value="TPX55878.1"/>
    <property type="molecule type" value="Genomic_DNA"/>
</dbReference>
<comment type="catalytic activity">
    <reaction evidence="1">
        <text>a triacylglycerol + H2O = a diacylglycerol + a fatty acid + H(+)</text>
        <dbReference type="Rhea" id="RHEA:12044"/>
        <dbReference type="ChEBI" id="CHEBI:15377"/>
        <dbReference type="ChEBI" id="CHEBI:15378"/>
        <dbReference type="ChEBI" id="CHEBI:17855"/>
        <dbReference type="ChEBI" id="CHEBI:18035"/>
        <dbReference type="ChEBI" id="CHEBI:28868"/>
        <dbReference type="EC" id="3.1.1.3"/>
    </reaction>
</comment>
<feature type="domain" description="Fungal lipase-type" evidence="20">
    <location>
        <begin position="294"/>
        <end position="326"/>
    </location>
</feature>
<evidence type="ECO:0000256" key="16">
    <source>
        <dbReference type="ARBA" id="ARBA00023180"/>
    </source>
</evidence>
<dbReference type="PANTHER" id="PTHR47175:SF2">
    <property type="entry name" value="LIPASE ATG15-RELATED"/>
    <property type="match status" value="1"/>
</dbReference>
<evidence type="ECO:0000256" key="15">
    <source>
        <dbReference type="ARBA" id="ARBA00023136"/>
    </source>
</evidence>
<keyword evidence="7 19" id="KW-0812">Transmembrane</keyword>
<evidence type="ECO:0000256" key="14">
    <source>
        <dbReference type="ARBA" id="ARBA00023098"/>
    </source>
</evidence>
<dbReference type="GO" id="GO:0034496">
    <property type="term" value="P:multivesicular body membrane disassembly"/>
    <property type="evidence" value="ECO:0007669"/>
    <property type="project" value="TreeGrafter"/>
</dbReference>
<dbReference type="GO" id="GO:0004806">
    <property type="term" value="F:triacylglycerol lipase activity"/>
    <property type="evidence" value="ECO:0007669"/>
    <property type="project" value="UniProtKB-EC"/>
</dbReference>
<evidence type="ECO:0000259" key="20">
    <source>
        <dbReference type="Pfam" id="PF01764"/>
    </source>
</evidence>
<evidence type="ECO:0000256" key="19">
    <source>
        <dbReference type="SAM" id="Phobius"/>
    </source>
</evidence>
<keyword evidence="14" id="KW-0443">Lipid metabolism</keyword>
<accession>A0A507DY35</accession>
<keyword evidence="22" id="KW-1185">Reference proteome</keyword>
<proteinExistence type="inferred from homology"/>
<keyword evidence="11" id="KW-0735">Signal-anchor</keyword>
<dbReference type="Pfam" id="PF01764">
    <property type="entry name" value="Lipase_3"/>
    <property type="match status" value="1"/>
</dbReference>
<keyword evidence="10" id="KW-0442">Lipid degradation</keyword>
<organism evidence="21 22">
    <name type="scientific">Powellomyces hirtus</name>
    <dbReference type="NCBI Taxonomy" id="109895"/>
    <lineage>
        <taxon>Eukaryota</taxon>
        <taxon>Fungi</taxon>
        <taxon>Fungi incertae sedis</taxon>
        <taxon>Chytridiomycota</taxon>
        <taxon>Chytridiomycota incertae sedis</taxon>
        <taxon>Chytridiomycetes</taxon>
        <taxon>Spizellomycetales</taxon>
        <taxon>Powellomycetaceae</taxon>
        <taxon>Powellomyces</taxon>
    </lineage>
</organism>
<keyword evidence="8" id="KW-0967">Endosome</keyword>
<comment type="caution">
    <text evidence="21">The sequence shown here is derived from an EMBL/GenBank/DDBJ whole genome shotgun (WGS) entry which is preliminary data.</text>
</comment>
<dbReference type="InterPro" id="IPR029058">
    <property type="entry name" value="AB_hydrolase_fold"/>
</dbReference>
<evidence type="ECO:0000256" key="1">
    <source>
        <dbReference type="ARBA" id="ARBA00001024"/>
    </source>
</evidence>